<feature type="region of interest" description="Disordered" evidence="1">
    <location>
        <begin position="1"/>
        <end position="36"/>
    </location>
</feature>
<dbReference type="AlphaFoldDB" id="A0A8T1DYR7"/>
<evidence type="ECO:0000313" key="3">
    <source>
        <dbReference type="EMBL" id="KAG3221373.1"/>
    </source>
</evidence>
<protein>
    <submittedName>
        <fullName evidence="2">Uncharacterized protein</fullName>
    </submittedName>
</protein>
<dbReference type="EMBL" id="RCMV01000222">
    <property type="protein sequence ID" value="KAG3221373.1"/>
    <property type="molecule type" value="Genomic_DNA"/>
</dbReference>
<reference evidence="2" key="1">
    <citation type="submission" date="2018-10" db="EMBL/GenBank/DDBJ databases">
        <title>Effector identification in a new, highly contiguous assembly of the strawberry crown rot pathogen Phytophthora cactorum.</title>
        <authorList>
            <person name="Armitage A.D."/>
            <person name="Nellist C.F."/>
            <person name="Bates H."/>
            <person name="Vickerstaff R.J."/>
            <person name="Harrison R.J."/>
        </authorList>
    </citation>
    <scope>NUCLEOTIDE SEQUENCE</scope>
    <source>
        <strain evidence="2">4040</strain>
        <strain evidence="3">P421</strain>
    </source>
</reference>
<feature type="compositionally biased region" description="Basic and acidic residues" evidence="1">
    <location>
        <begin position="24"/>
        <end position="33"/>
    </location>
</feature>
<dbReference type="Proteomes" id="UP000760860">
    <property type="component" value="Unassembled WGS sequence"/>
</dbReference>
<sequence length="99" mass="10914">MQVAQVSADYGQGQGQGQARGLKRGKEAADKKQRTNYASCQDEGHWYAERTAHSGLQLKPELARKLRKKQPRALVSLKNSVRRVKAMTSGGESQGLFAE</sequence>
<evidence type="ECO:0000256" key="1">
    <source>
        <dbReference type="SAM" id="MobiDB-lite"/>
    </source>
</evidence>
<accession>A0A8T1DYR7</accession>
<name>A0A8T1DYR7_9STRA</name>
<comment type="caution">
    <text evidence="2">The sequence shown here is derived from an EMBL/GenBank/DDBJ whole genome shotgun (WGS) entry which is preliminary data.</text>
</comment>
<evidence type="ECO:0000313" key="4">
    <source>
        <dbReference type="Proteomes" id="UP000736787"/>
    </source>
</evidence>
<proteinExistence type="predicted"/>
<gene>
    <name evidence="2" type="ORF">PC117_g8232</name>
    <name evidence="3" type="ORF">PC129_g7889</name>
</gene>
<dbReference type="EMBL" id="RCMK01000175">
    <property type="protein sequence ID" value="KAG2945751.1"/>
    <property type="molecule type" value="Genomic_DNA"/>
</dbReference>
<evidence type="ECO:0000313" key="2">
    <source>
        <dbReference type="EMBL" id="KAG2945751.1"/>
    </source>
</evidence>
<dbReference type="Proteomes" id="UP000736787">
    <property type="component" value="Unassembled WGS sequence"/>
</dbReference>
<organism evidence="2 4">
    <name type="scientific">Phytophthora cactorum</name>
    <dbReference type="NCBI Taxonomy" id="29920"/>
    <lineage>
        <taxon>Eukaryota</taxon>
        <taxon>Sar</taxon>
        <taxon>Stramenopiles</taxon>
        <taxon>Oomycota</taxon>
        <taxon>Peronosporomycetes</taxon>
        <taxon>Peronosporales</taxon>
        <taxon>Peronosporaceae</taxon>
        <taxon>Phytophthora</taxon>
    </lineage>
</organism>